<reference evidence="13 14" key="1">
    <citation type="journal article" date="2013" name="Genome Biol.">
        <title>Genome of Acanthamoeba castellanii highlights extensive lateral gene transfer and early evolution of tyrosine kinase signaling.</title>
        <authorList>
            <person name="Clarke M."/>
            <person name="Lohan A.J."/>
            <person name="Liu B."/>
            <person name="Lagkouvardos I."/>
            <person name="Roy S."/>
            <person name="Zafar N."/>
            <person name="Bertelli C."/>
            <person name="Schilde C."/>
            <person name="Kianianmomeni A."/>
            <person name="Burglin T.R."/>
            <person name="Frech C."/>
            <person name="Turcotte B."/>
            <person name="Kopec K.O."/>
            <person name="Synnott J.M."/>
            <person name="Choo C."/>
            <person name="Paponov I."/>
            <person name="Finkler A."/>
            <person name="Soon Heng Tan C."/>
            <person name="Hutchins A.P."/>
            <person name="Weinmeier T."/>
            <person name="Rattei T."/>
            <person name="Chu J.S."/>
            <person name="Gimenez G."/>
            <person name="Irimia M."/>
            <person name="Rigden D.J."/>
            <person name="Fitzpatrick D.A."/>
            <person name="Lorenzo-Morales J."/>
            <person name="Bateman A."/>
            <person name="Chiu C.H."/>
            <person name="Tang P."/>
            <person name="Hegemann P."/>
            <person name="Fromm H."/>
            <person name="Raoult D."/>
            <person name="Greub G."/>
            <person name="Miranda-Saavedra D."/>
            <person name="Chen N."/>
            <person name="Nash P."/>
            <person name="Ginger M.L."/>
            <person name="Horn M."/>
            <person name="Schaap P."/>
            <person name="Caler L."/>
            <person name="Loftus B."/>
        </authorList>
    </citation>
    <scope>NUCLEOTIDE SEQUENCE [LARGE SCALE GENOMIC DNA]</scope>
    <source>
        <strain evidence="13 14">Neff</strain>
    </source>
</reference>
<dbReference type="InterPro" id="IPR018521">
    <property type="entry name" value="TopoIB_AS"/>
</dbReference>
<dbReference type="InterPro" id="IPR008336">
    <property type="entry name" value="TopoI_DNA-bd_euk"/>
</dbReference>
<dbReference type="Gene3D" id="3.90.15.10">
    <property type="entry name" value="Topoisomerase I, Chain A, domain 3"/>
    <property type="match status" value="1"/>
</dbReference>
<dbReference type="PANTHER" id="PTHR10290">
    <property type="entry name" value="DNA TOPOISOMERASE I"/>
    <property type="match status" value="1"/>
</dbReference>
<dbReference type="AlphaFoldDB" id="L8HMR9"/>
<dbReference type="CDD" id="cd00659">
    <property type="entry name" value="Topo_IB_C"/>
    <property type="match status" value="1"/>
</dbReference>
<dbReference type="InterPro" id="IPR014727">
    <property type="entry name" value="TopoI_cat_a/b-sub_euk"/>
</dbReference>
<keyword evidence="7" id="KW-0539">Nucleus</keyword>
<dbReference type="FunFam" id="3.90.15.10:FF:000003">
    <property type="entry name" value="DNA topoisomerase I"/>
    <property type="match status" value="1"/>
</dbReference>
<dbReference type="FunFam" id="2.170.11.10:FF:000001">
    <property type="entry name" value="DNA topoisomerase I"/>
    <property type="match status" value="1"/>
</dbReference>
<evidence type="ECO:0000256" key="6">
    <source>
        <dbReference type="ARBA" id="ARBA00023235"/>
    </source>
</evidence>
<dbReference type="GO" id="GO:0007059">
    <property type="term" value="P:chromosome segregation"/>
    <property type="evidence" value="ECO:0007669"/>
    <property type="project" value="TreeGrafter"/>
</dbReference>
<dbReference type="Pfam" id="PF14370">
    <property type="entry name" value="Topo_C_assoc"/>
    <property type="match status" value="1"/>
</dbReference>
<dbReference type="PROSITE" id="PS00176">
    <property type="entry name" value="TOPO_IB_1"/>
    <property type="match status" value="1"/>
</dbReference>
<keyword evidence="10" id="KW-0175">Coiled coil</keyword>
<dbReference type="GO" id="GO:0005730">
    <property type="term" value="C:nucleolus"/>
    <property type="evidence" value="ECO:0007669"/>
    <property type="project" value="TreeGrafter"/>
</dbReference>
<dbReference type="PANTHER" id="PTHR10290:SF3">
    <property type="entry name" value="DNA TOPOISOMERASE 1"/>
    <property type="match status" value="1"/>
</dbReference>
<dbReference type="InterPro" id="IPR014711">
    <property type="entry name" value="TopoI_cat_a-hlx-sub_euk"/>
</dbReference>
<name>L8HMR9_ACACF</name>
<dbReference type="Gene3D" id="2.170.11.10">
    <property type="entry name" value="DNA Topoisomerase I, domain 2"/>
    <property type="match status" value="1"/>
</dbReference>
<comment type="catalytic activity">
    <reaction evidence="1 8 9">
        <text>ATP-independent breakage of single-stranded DNA, followed by passage and rejoining.</text>
        <dbReference type="EC" id="5.6.2.1"/>
    </reaction>
</comment>
<evidence type="ECO:0000313" key="14">
    <source>
        <dbReference type="Proteomes" id="UP000011083"/>
    </source>
</evidence>
<dbReference type="InterPro" id="IPR013030">
    <property type="entry name" value="DNA_topo_DNA_db_N_dom2"/>
</dbReference>
<comment type="subcellular location">
    <subcellularLocation>
        <location evidence="2">Nucleus</location>
    </subcellularLocation>
</comment>
<evidence type="ECO:0000256" key="9">
    <source>
        <dbReference type="RuleBase" id="RU365101"/>
    </source>
</evidence>
<keyword evidence="4 8" id="KW-0799">Topoisomerase</keyword>
<dbReference type="SUPFAM" id="SSF56349">
    <property type="entry name" value="DNA breaking-rejoining enzymes"/>
    <property type="match status" value="1"/>
</dbReference>
<evidence type="ECO:0000313" key="13">
    <source>
        <dbReference type="EMBL" id="ELR25686.1"/>
    </source>
</evidence>
<keyword evidence="5 8" id="KW-0238">DNA-binding</keyword>
<evidence type="ECO:0000256" key="2">
    <source>
        <dbReference type="ARBA" id="ARBA00004123"/>
    </source>
</evidence>
<evidence type="ECO:0000256" key="3">
    <source>
        <dbReference type="ARBA" id="ARBA00006645"/>
    </source>
</evidence>
<feature type="coiled-coil region" evidence="10">
    <location>
        <begin position="328"/>
        <end position="355"/>
    </location>
</feature>
<feature type="compositionally biased region" description="Low complexity" evidence="11">
    <location>
        <begin position="142"/>
        <end position="156"/>
    </location>
</feature>
<dbReference type="InterPro" id="IPR036202">
    <property type="entry name" value="TopoI_DNA-bd_euk_N_sf"/>
</dbReference>
<protein>
    <recommendedName>
        <fullName evidence="9">DNA topoisomerase I</fullName>
        <ecNumber evidence="9">5.6.2.1</ecNumber>
    </recommendedName>
    <alternativeName>
        <fullName evidence="9">DNA topoisomerase 1</fullName>
    </alternativeName>
</protein>
<dbReference type="EC" id="5.6.2.1" evidence="9"/>
<evidence type="ECO:0000259" key="12">
    <source>
        <dbReference type="SMART" id="SM00435"/>
    </source>
</evidence>
<dbReference type="InterPro" id="IPR001631">
    <property type="entry name" value="TopoI"/>
</dbReference>
<sequence>MRRRNTIPFPPPPRSPRQWRRPWSQRSRSMSPRPTGLPFIRWKSNPPPRRHHQPPLRPAPSQPQPKRQLPSSLNRKMKKQRNTRSSSKRSVKEEQEDEDDFAEKKSSSRSASSSKKRSRRDEDEDDFEDEEEEKKDKKKRSSSSSSSKRSSSSSSSLKKDKKSSSSRSSSSSSKSSSSRKRKADDDEEEEKPSKGKAKTAKGGRASKKAKTEEGESSEWKWWLEKKDGDEEGIKWTTLEWNGVLFPPAYEPHGVKLYYDGEPVELTSEQEEAATYYAQYLETDHVKKKTFNENFFKDFRALLKSTPAVYKRVTKFDLCDFTKINAFLQQRKEEKKTRTKEDKQKEKEEKEKITEKYGFALVDGHKVKIGNYRVEPPGLFLGRGAHPKTGHLKKRIMPEDVTINIGKDAKVPKCPIPGHKWGTVTHNNTVTWLAMWKETINGGFKYVWLSASSHIKGQSDMKKFETSRKLKNHIDKIRKNYMKDLKSKEKLERQRATALWVIDHLALRVGNEKGDDEADTVGCCSLRVEHVECIEPATIKFDFLGKDSMRYENSTEVPRVIFKNFCLFRKGKKPADDLFDRLTTTNLNSYLKSLMPGLTAKVFRTYNASFTLQQELNKPMPRDLNVAEKVLHYNRANRQVAILCNHQRSVPKSHSAQMEKLKNLVEELEAEKKKLQHRYELVKAGKPLPESESESEEENNEDGTPKKKKKASLPTDRTRIKKAIQKLDERIKNRKVEIEQKDELKTIALGTSKINYMDPRITAAWCKKHDVRADREDLLQDSS</sequence>
<evidence type="ECO:0000256" key="11">
    <source>
        <dbReference type="SAM" id="MobiDB-lite"/>
    </source>
</evidence>
<gene>
    <name evidence="13" type="ORF">ACA1_085040</name>
</gene>
<dbReference type="STRING" id="1257118.L8HMR9"/>
<dbReference type="PRINTS" id="PR00416">
    <property type="entry name" value="EUTPISMRASEI"/>
</dbReference>
<feature type="active site" description="O-(3'-phospho-DNA)-tyrosine intermediate" evidence="8">
    <location>
        <position position="755"/>
    </location>
</feature>
<feature type="domain" description="DNA topoisomerase I eukaryotic-type" evidence="12">
    <location>
        <begin position="378"/>
        <end position="769"/>
    </location>
</feature>
<accession>L8HMR9</accession>
<proteinExistence type="inferred from homology"/>
<evidence type="ECO:0000256" key="5">
    <source>
        <dbReference type="ARBA" id="ARBA00023125"/>
    </source>
</evidence>
<feature type="region of interest" description="Disordered" evidence="11">
    <location>
        <begin position="682"/>
        <end position="717"/>
    </location>
</feature>
<evidence type="ECO:0000256" key="1">
    <source>
        <dbReference type="ARBA" id="ARBA00000213"/>
    </source>
</evidence>
<dbReference type="GO" id="GO:0005694">
    <property type="term" value="C:chromosome"/>
    <property type="evidence" value="ECO:0007669"/>
    <property type="project" value="InterPro"/>
</dbReference>
<dbReference type="InterPro" id="IPR013500">
    <property type="entry name" value="TopoI_cat_euk"/>
</dbReference>
<dbReference type="InterPro" id="IPR011010">
    <property type="entry name" value="DNA_brk_join_enz"/>
</dbReference>
<feature type="compositionally biased region" description="Acidic residues" evidence="11">
    <location>
        <begin position="122"/>
        <end position="133"/>
    </location>
</feature>
<feature type="compositionally biased region" description="Low complexity" evidence="11">
    <location>
        <begin position="165"/>
        <end position="176"/>
    </location>
</feature>
<dbReference type="OMA" id="GECPVTT"/>
<dbReference type="GO" id="GO:0006260">
    <property type="term" value="P:DNA replication"/>
    <property type="evidence" value="ECO:0007669"/>
    <property type="project" value="TreeGrafter"/>
</dbReference>
<dbReference type="FunFam" id="1.10.10.41:FF:000001">
    <property type="entry name" value="DNA topoisomerase I"/>
    <property type="match status" value="1"/>
</dbReference>
<dbReference type="InterPro" id="IPR013034">
    <property type="entry name" value="DNA_topo_DNA_db_N_dom1"/>
</dbReference>
<keyword evidence="14" id="KW-1185">Reference proteome</keyword>
<dbReference type="RefSeq" id="XP_004358250.1">
    <property type="nucleotide sequence ID" value="XM_004358193.1"/>
</dbReference>
<dbReference type="Gene3D" id="1.10.132.10">
    <property type="match status" value="1"/>
</dbReference>
<dbReference type="VEuPathDB" id="AmoebaDB:ACA1_085040"/>
<keyword evidence="6 8" id="KW-0413">Isomerase</keyword>
<feature type="compositionally biased region" description="Basic residues" evidence="11">
    <location>
        <begin position="75"/>
        <end position="89"/>
    </location>
</feature>
<comment type="similarity">
    <text evidence="3 8 9">Belongs to the type IB topoisomerase family.</text>
</comment>
<comment type="function">
    <text evidence="9">Releases the supercoiling and torsional tension of DNA introduced during the DNA replication and transcription by transiently cleaving and rejoining one strand of the DNA duplex. Introduces a single-strand break via transesterification at the specific target site 5'-[CT]CCTTp site in duplex DNA. The scissile phosphodiester is attacked by the catalytic tyrosine of the enzyme, resulting in the formation of a DNA-(3'-phosphotyrosyl)-enzyme intermediate and the expulsion of a 5'-OH DNA strand. The free DNA strand then undergoes passage around the unbroken strand thus removing DNA supercoils. Finally, in the religation step, the DNA 5'-OH attacks the covalent intermediate to expel the active-site tyrosine and restore the DNA phosphodiester backbone.</text>
</comment>
<dbReference type="KEGG" id="acan:ACA1_085040"/>
<organism evidence="13 14">
    <name type="scientific">Acanthamoeba castellanii (strain ATCC 30010 / Neff)</name>
    <dbReference type="NCBI Taxonomy" id="1257118"/>
    <lineage>
        <taxon>Eukaryota</taxon>
        <taxon>Amoebozoa</taxon>
        <taxon>Discosea</taxon>
        <taxon>Longamoebia</taxon>
        <taxon>Centramoebida</taxon>
        <taxon>Acanthamoebidae</taxon>
        <taxon>Acanthamoeba</taxon>
    </lineage>
</organism>
<dbReference type="SUPFAM" id="SSF56741">
    <property type="entry name" value="Eukaryotic DNA topoisomerase I, N-terminal DNA-binding fragment"/>
    <property type="match status" value="1"/>
</dbReference>
<dbReference type="CDD" id="cd00660">
    <property type="entry name" value="Topoisomer_IB_N"/>
    <property type="match status" value="1"/>
</dbReference>
<dbReference type="GO" id="GO:0003677">
    <property type="term" value="F:DNA binding"/>
    <property type="evidence" value="ECO:0007669"/>
    <property type="project" value="UniProtKB-UniRule"/>
</dbReference>
<dbReference type="GeneID" id="14926754"/>
<dbReference type="Gene3D" id="1.10.10.41">
    <property type="entry name" value="Yeast DNA topoisomerase - domain 1"/>
    <property type="match status" value="1"/>
</dbReference>
<evidence type="ECO:0000256" key="10">
    <source>
        <dbReference type="SAM" id="Coils"/>
    </source>
</evidence>
<dbReference type="Proteomes" id="UP000011083">
    <property type="component" value="Unassembled WGS sequence"/>
</dbReference>
<evidence type="ECO:0000256" key="4">
    <source>
        <dbReference type="ARBA" id="ARBA00023029"/>
    </source>
</evidence>
<dbReference type="Pfam" id="PF01028">
    <property type="entry name" value="Topoisom_I"/>
    <property type="match status" value="1"/>
</dbReference>
<dbReference type="GO" id="GO:0003917">
    <property type="term" value="F:DNA topoisomerase type I (single strand cut, ATP-independent) activity"/>
    <property type="evidence" value="ECO:0007669"/>
    <property type="project" value="UniProtKB-UniRule"/>
</dbReference>
<dbReference type="EMBL" id="KB007794">
    <property type="protein sequence ID" value="ELR25686.1"/>
    <property type="molecule type" value="Genomic_DNA"/>
</dbReference>
<dbReference type="OrthoDB" id="47179at2759"/>
<dbReference type="PROSITE" id="PS52038">
    <property type="entry name" value="TOPO_IB_2"/>
    <property type="match status" value="1"/>
</dbReference>
<feature type="region of interest" description="Disordered" evidence="11">
    <location>
        <begin position="1"/>
        <end position="212"/>
    </location>
</feature>
<dbReference type="InterPro" id="IPR051062">
    <property type="entry name" value="Topoisomerase_IB"/>
</dbReference>
<feature type="compositionally biased region" description="Basic residues" evidence="11">
    <location>
        <begin position="194"/>
        <end position="208"/>
    </location>
</feature>
<dbReference type="InterPro" id="IPR013499">
    <property type="entry name" value="TopoI_euk"/>
</dbReference>
<dbReference type="GO" id="GO:0006265">
    <property type="term" value="P:DNA topological change"/>
    <property type="evidence" value="ECO:0007669"/>
    <property type="project" value="UniProtKB-UniRule"/>
</dbReference>
<dbReference type="SMART" id="SM00435">
    <property type="entry name" value="TOPEUc"/>
    <property type="match status" value="1"/>
</dbReference>
<dbReference type="Pfam" id="PF02919">
    <property type="entry name" value="Topoisom_I_N"/>
    <property type="match status" value="1"/>
</dbReference>
<evidence type="ECO:0000256" key="7">
    <source>
        <dbReference type="ARBA" id="ARBA00023242"/>
    </source>
</evidence>
<evidence type="ECO:0000256" key="8">
    <source>
        <dbReference type="PROSITE-ProRule" id="PRU01382"/>
    </source>
</evidence>
<feature type="compositionally biased region" description="Acidic residues" evidence="11">
    <location>
        <begin position="690"/>
        <end position="700"/>
    </location>
</feature>
<feature type="compositionally biased region" description="Low complexity" evidence="11">
    <location>
        <begin position="21"/>
        <end position="34"/>
    </location>
</feature>
<dbReference type="InterPro" id="IPR025834">
    <property type="entry name" value="TopoI_C_dom"/>
</dbReference>